<reference evidence="2" key="1">
    <citation type="submission" date="2022-11" db="UniProtKB">
        <authorList>
            <consortium name="WormBaseParasite"/>
        </authorList>
    </citation>
    <scope>IDENTIFICATION</scope>
</reference>
<protein>
    <submittedName>
        <fullName evidence="2">Uncharacterized protein</fullName>
    </submittedName>
</protein>
<evidence type="ECO:0000313" key="2">
    <source>
        <dbReference type="WBParaSite" id="ES5_v2.g12293.t1"/>
    </source>
</evidence>
<organism evidence="1 2">
    <name type="scientific">Panagrolaimus sp. ES5</name>
    <dbReference type="NCBI Taxonomy" id="591445"/>
    <lineage>
        <taxon>Eukaryota</taxon>
        <taxon>Metazoa</taxon>
        <taxon>Ecdysozoa</taxon>
        <taxon>Nematoda</taxon>
        <taxon>Chromadorea</taxon>
        <taxon>Rhabditida</taxon>
        <taxon>Tylenchina</taxon>
        <taxon>Panagrolaimomorpha</taxon>
        <taxon>Panagrolaimoidea</taxon>
        <taxon>Panagrolaimidae</taxon>
        <taxon>Panagrolaimus</taxon>
    </lineage>
</organism>
<proteinExistence type="predicted"/>
<sequence length="739" mass="86997">MDNAEIGQNNDKILKDVFYQRFLIPIFNAIKRKDESNQKLKDIIKKWINTEEKDIKEEYLELVKQNNVQEIILTPTKNEGKSAVERHNLYRKAKSAPRKYVNTIFASDFKMANVEKNGRLLKRLLIFTTKDKTHCYEYSINPEKTTYFCRGCHEKVLRMPAASAIMEQDVDGNEFVKLEDKKHVCTPIPYFSKNYIERIILKKPNYEVLENCNVRSGKMLFIFDDHDKTECYEYYFDQTYRHFYCCGCQKRKMKAKIYCENTDNEYIELDTDKHICKKRKYEPEKYQQFNKFVLLPNFEIRTNVKNGKEKKSLLIFDSNDKSLCYIYRYVLQGNYFICNGCCSRPVTAKLSQNSAEENYIILSPADHSFRKANNQYHCTGCTSTPLPKEKFIKRMDGREVKGIVMLQWDKDGKEQLFPIFDKHSCTALKVSSVKQHNIELLSSSGLKTEKSVEKVDEMDESKIVQSPNFELRRDKYGKADKKLIVLKSDGTSLCFVYYFDEYKKYYVCGKCSKKKQSVFAKLLVDENGKNFVYLGPSNHICDSIKFVPENEIIEAPNFVIFKQNDPKKLTRLITFTSDSQEFCYQLTYHDKDKSFKCYSCNNLKKIVYAKLCQKPNGEEYLQMIKNGHICAPKKFILEEFVPKIIPETNFKLYNGGRGRPNSRLVVFDSEKKDFVYEYVKDKNVYYTCVYCKRQKVTTTLKLFDNDESGHKYLELGPSKHICDPQKFDDDKYKSTRIKR</sequence>
<accession>A0AC34F5Q8</accession>
<evidence type="ECO:0000313" key="1">
    <source>
        <dbReference type="Proteomes" id="UP000887579"/>
    </source>
</evidence>
<name>A0AC34F5Q8_9BILA</name>
<dbReference type="Proteomes" id="UP000887579">
    <property type="component" value="Unplaced"/>
</dbReference>
<dbReference type="WBParaSite" id="ES5_v2.g12293.t1">
    <property type="protein sequence ID" value="ES5_v2.g12293.t1"/>
    <property type="gene ID" value="ES5_v2.g12293"/>
</dbReference>